<evidence type="ECO:0000256" key="1">
    <source>
        <dbReference type="SAM" id="MobiDB-lite"/>
    </source>
</evidence>
<dbReference type="Gene3D" id="3.10.450.50">
    <property type="match status" value="1"/>
</dbReference>
<feature type="region of interest" description="Disordered" evidence="1">
    <location>
        <begin position="238"/>
        <end position="264"/>
    </location>
</feature>
<evidence type="ECO:0000313" key="2">
    <source>
        <dbReference type="EMBL" id="PTX65040.1"/>
    </source>
</evidence>
<dbReference type="AlphaFoldDB" id="A0A2T6C9R4"/>
<comment type="caution">
    <text evidence="2">The sequence shown here is derived from an EMBL/GenBank/DDBJ whole genome shotgun (WGS) entry which is preliminary data.</text>
</comment>
<proteinExistence type="predicted"/>
<keyword evidence="3" id="KW-1185">Reference proteome</keyword>
<organism evidence="2 3">
    <name type="scientific">Melghirimyces profundicolus</name>
    <dbReference type="NCBI Taxonomy" id="1242148"/>
    <lineage>
        <taxon>Bacteria</taxon>
        <taxon>Bacillati</taxon>
        <taxon>Bacillota</taxon>
        <taxon>Bacilli</taxon>
        <taxon>Bacillales</taxon>
        <taxon>Thermoactinomycetaceae</taxon>
        <taxon>Melghirimyces</taxon>
    </lineage>
</organism>
<sequence length="496" mass="57216">MPATAGRNDPCPCGSGKKYKKCCERVVAIQSAEQAREERERKIKSRLVTELNDWFERVCTREIDEEWSIRFKEFLHLPVDKPIPSSFAYTYRFWLLFDAPCYCGQRPVDFWRKRVRKRSSDVERLMDELSGVHLGCYEVTDIQGDEIRLRSLTEDREFPVKLSEPIQKGMLMIARLSRLVNGYELFGPYTSFGVEMRGEILMYLKNQVQKEGNLKREYWQQNGLQVLGWLMERAREREQAEKLTEETGPEMLSESEPASPGEEETPVIAAGTGLFRIPRVPEEEAVLPEVVGQQLNLFLEKHVARFQTKTRELYRESLALLKEYIAGYFGKGFTWSLLNERVLSHYFGVWYVDSGKGGPVKSRIFLNTSKELFRWIREEAICDIYPDFVPVYKECIRMLPLSFEAARWFRENESSMESESPTVEGTFKLAVSAAGVSLEAGGQWVPLQVNVRGLPPAWTDSRFWVNGTFSVTLRGARLIGVEAVYPSLEIMEEQPV</sequence>
<dbReference type="InterPro" id="IPR004027">
    <property type="entry name" value="SEC_C_motif"/>
</dbReference>
<gene>
    <name evidence="2" type="ORF">C8P63_101264</name>
</gene>
<accession>A0A2T6C9R4</accession>
<dbReference type="EMBL" id="QBKR01000001">
    <property type="protein sequence ID" value="PTX65040.1"/>
    <property type="molecule type" value="Genomic_DNA"/>
</dbReference>
<evidence type="ECO:0000313" key="3">
    <source>
        <dbReference type="Proteomes" id="UP000244240"/>
    </source>
</evidence>
<name>A0A2T6C9R4_9BACL</name>
<reference evidence="2 3" key="1">
    <citation type="submission" date="2018-04" db="EMBL/GenBank/DDBJ databases">
        <title>Genomic Encyclopedia of Archaeal and Bacterial Type Strains, Phase II (KMG-II): from individual species to whole genera.</title>
        <authorList>
            <person name="Goeker M."/>
        </authorList>
    </citation>
    <scope>NUCLEOTIDE SEQUENCE [LARGE SCALE GENOMIC DNA]</scope>
    <source>
        <strain evidence="2 3">DSM 45787</strain>
    </source>
</reference>
<dbReference type="Pfam" id="PF02810">
    <property type="entry name" value="SEC-C"/>
    <property type="match status" value="1"/>
</dbReference>
<dbReference type="SUPFAM" id="SSF103642">
    <property type="entry name" value="Sec-C motif"/>
    <property type="match status" value="1"/>
</dbReference>
<dbReference type="RefSeq" id="WP_245920615.1">
    <property type="nucleotide sequence ID" value="NZ_QBKR01000001.1"/>
</dbReference>
<dbReference type="Proteomes" id="UP000244240">
    <property type="component" value="Unassembled WGS sequence"/>
</dbReference>
<protein>
    <submittedName>
        <fullName evidence="2">SEC-C motif-containing protein</fullName>
    </submittedName>
</protein>